<organism evidence="3 4">
    <name type="scientific">Actinopolyspora mzabensis</name>
    <dbReference type="NCBI Taxonomy" id="995066"/>
    <lineage>
        <taxon>Bacteria</taxon>
        <taxon>Bacillati</taxon>
        <taxon>Actinomycetota</taxon>
        <taxon>Actinomycetes</taxon>
        <taxon>Actinopolysporales</taxon>
        <taxon>Actinopolysporaceae</taxon>
        <taxon>Actinopolyspora</taxon>
    </lineage>
</organism>
<dbReference type="RefSeq" id="WP_092629560.1">
    <property type="nucleotide sequence ID" value="NZ_FNFM01000009.1"/>
</dbReference>
<keyword evidence="4" id="KW-1185">Reference proteome</keyword>
<feature type="domain" description="GerMN" evidence="2">
    <location>
        <begin position="208"/>
        <end position="296"/>
    </location>
</feature>
<dbReference type="Proteomes" id="UP000199213">
    <property type="component" value="Unassembled WGS sequence"/>
</dbReference>
<keyword evidence="3" id="KW-0449">Lipoprotein</keyword>
<dbReference type="InterPro" id="IPR019606">
    <property type="entry name" value="GerMN"/>
</dbReference>
<protein>
    <submittedName>
        <fullName evidence="3">Lipoprotein LpqB beta-propeller domain-containing protein</fullName>
    </submittedName>
</protein>
<dbReference type="SUPFAM" id="SSF101898">
    <property type="entry name" value="NHL repeat"/>
    <property type="match status" value="1"/>
</dbReference>
<accession>A0A1G9D4P9</accession>
<dbReference type="Pfam" id="PF10646">
    <property type="entry name" value="Germane"/>
    <property type="match status" value="1"/>
</dbReference>
<dbReference type="Pfam" id="PF10647">
    <property type="entry name" value="Gmad1"/>
    <property type="match status" value="1"/>
</dbReference>
<feature type="chain" id="PRO_5011512501" evidence="1">
    <location>
        <begin position="26"/>
        <end position="578"/>
    </location>
</feature>
<dbReference type="Pfam" id="PF25976">
    <property type="entry name" value="LpqB_N"/>
    <property type="match status" value="1"/>
</dbReference>
<evidence type="ECO:0000259" key="2">
    <source>
        <dbReference type="SMART" id="SM00909"/>
    </source>
</evidence>
<proteinExistence type="predicted"/>
<keyword evidence="1" id="KW-0732">Signal</keyword>
<reference evidence="4" key="1">
    <citation type="submission" date="2016-10" db="EMBL/GenBank/DDBJ databases">
        <authorList>
            <person name="Varghese N."/>
            <person name="Submissions S."/>
        </authorList>
    </citation>
    <scope>NUCLEOTIDE SEQUENCE [LARGE SCALE GENOMIC DNA]</scope>
    <source>
        <strain evidence="4">DSM 45460</strain>
    </source>
</reference>
<name>A0A1G9D4P9_ACTMZ</name>
<dbReference type="EMBL" id="FNFM01000009">
    <property type="protein sequence ID" value="SDK58898.1"/>
    <property type="molecule type" value="Genomic_DNA"/>
</dbReference>
<dbReference type="InterPro" id="IPR018910">
    <property type="entry name" value="LpqB_C"/>
</dbReference>
<evidence type="ECO:0000313" key="4">
    <source>
        <dbReference type="Proteomes" id="UP000199213"/>
    </source>
</evidence>
<dbReference type="SMART" id="SM00909">
    <property type="entry name" value="Germane"/>
    <property type="match status" value="1"/>
</dbReference>
<evidence type="ECO:0000313" key="3">
    <source>
        <dbReference type="EMBL" id="SDK58898.1"/>
    </source>
</evidence>
<dbReference type="AlphaFoldDB" id="A0A1G9D4P9"/>
<feature type="signal peptide" evidence="1">
    <location>
        <begin position="1"/>
        <end position="25"/>
    </location>
</feature>
<sequence length="578" mass="63003">MRLRRRLVRAVTLLLVLSVPVTGCASIPEETSPAVIRQVEEGPETSTEAEPPPESLNALDLVRSFLEATAEPTNGYEAARLHLTEQTAESWQAPSELFLVNSVNTVPKSEPETADSVRIVGLDVHQLGKIRQDQSYVPGEKDLSLRVKVRQRSDGQWRIVDPPRKLLVDSVAFKSHYRAVSVYFLDHQREGVIPDIRWVRQNPKSTLPSRVISLLLSGPSEGFDLAMKTAIPEGTTTASNVSETDNGALLVNLRDLGELSGKKKRLIAAQVVLTLRGVRTARVELQREGASLLSNTEVLRPSDVSEYEQQNEVPRDVKPLAVVNERLLVFSENAPQTPGPAGNGSYRITTAARSDDGSRVSAVVRSGDSGVELRVGEYGGELRRLGIRGSFMSRPTWRSGTEFWTVVDGERVMRATRDENGSWSVSRIDASAFPGEGKIEALRISRGGTRLAAVVDGRIVVAGIAGGDSEVALQQPVTLSGGTGDSEIKGVDWLTGDSLVAITARDGQPAVRVAVDGFSWDSYRSSNLRNPKRVTVGPDQRVIVADDSYLWQAKDLSDYWEVLREIPIGAASIPFYPG</sequence>
<dbReference type="InterPro" id="IPR059026">
    <property type="entry name" value="LpqB_N"/>
</dbReference>
<evidence type="ECO:0000256" key="1">
    <source>
        <dbReference type="SAM" id="SignalP"/>
    </source>
</evidence>
<dbReference type="OrthoDB" id="3226781at2"/>
<gene>
    <name evidence="3" type="ORF">SAMN04487820_109254</name>
</gene>